<dbReference type="InterPro" id="IPR008670">
    <property type="entry name" value="CoA_reduct_LuxC"/>
</dbReference>
<dbReference type="KEGG" id="vpy:HZI73_04810"/>
<dbReference type="InterPro" id="IPR016163">
    <property type="entry name" value="Ald_DH_C"/>
</dbReference>
<evidence type="ECO:0000256" key="7">
    <source>
        <dbReference type="ARBA" id="ARBA00023223"/>
    </source>
</evidence>
<comment type="function">
    <text evidence="1">LuxC is the fatty acid reductase enzyme responsible for synthesis of the aldehyde substrate for the luminescent reaction catalyzed by luciferase.</text>
</comment>
<sequence>MEHLFRGETLDGSIQSHHIHKLQEHLEQDLLLEPLAQNIVIDAVHQLRMTMDMESLTKELVEQGVSPWKAKILIAAMGELFTTDALWKKIHRELDDTLYEWKNVEDGIEERYEPYGVMLHIGAGNVIALSVMSIIEGLLTGNINILKLPSYEGGISMRLLKALVDIEPRLKPYIYVFDIPSSDTTTLQAIAGLVDGVIVWGSDEAIGGIRQLAPPHLPLIEWGHRMSFAYFTTHDEMERDIAALAKEICISDQQYCNSPQCVFYETEDKEALASFGQTLLQALIAANELYPPRELDIREQGEITWARQLIKMETILGDKQLFIDPLQQVSVMMDNQPMLKPSPLNRNIWLMPINRKTLMKVLREHHGHLQTASLSCSEKEHDILSRIFYRAGVTRITTCGTMSETYAGEPHDGVYTLRQYVKRVSTRRS</sequence>
<dbReference type="GO" id="GO:0008218">
    <property type="term" value="P:bioluminescence"/>
    <property type="evidence" value="ECO:0007669"/>
    <property type="project" value="UniProtKB-KW"/>
</dbReference>
<comment type="similarity">
    <text evidence="3">Belongs to the LuxC family.</text>
</comment>
<dbReference type="Gene3D" id="3.40.309.10">
    <property type="entry name" value="Aldehyde Dehydrogenase, Chain A, domain 2"/>
    <property type="match status" value="1"/>
</dbReference>
<dbReference type="EMBL" id="CP058649">
    <property type="protein sequence ID" value="QUI21654.1"/>
    <property type="molecule type" value="Genomic_DNA"/>
</dbReference>
<evidence type="ECO:0000256" key="4">
    <source>
        <dbReference type="ARBA" id="ARBA00013020"/>
    </source>
</evidence>
<evidence type="ECO:0000256" key="6">
    <source>
        <dbReference type="ARBA" id="ARBA00023002"/>
    </source>
</evidence>
<dbReference type="InterPro" id="IPR016161">
    <property type="entry name" value="Ald_DH/histidinol_DH"/>
</dbReference>
<keyword evidence="10" id="KW-1185">Reference proteome</keyword>
<evidence type="ECO:0000256" key="3">
    <source>
        <dbReference type="ARBA" id="ARBA00010915"/>
    </source>
</evidence>
<dbReference type="GO" id="GO:0003995">
    <property type="term" value="F:acyl-CoA dehydrogenase activity"/>
    <property type="evidence" value="ECO:0007669"/>
    <property type="project" value="InterPro"/>
</dbReference>
<keyword evidence="7" id="KW-0455">Luminescence</keyword>
<evidence type="ECO:0000256" key="2">
    <source>
        <dbReference type="ARBA" id="ARBA00004908"/>
    </source>
</evidence>
<dbReference type="SUPFAM" id="SSF53720">
    <property type="entry name" value="ALDH-like"/>
    <property type="match status" value="1"/>
</dbReference>
<reference evidence="9" key="1">
    <citation type="submission" date="2020-07" db="EMBL/GenBank/DDBJ databases">
        <title>Vallitalea pronyensis genome.</title>
        <authorList>
            <person name="Postec A."/>
        </authorList>
    </citation>
    <scope>NUCLEOTIDE SEQUENCE</scope>
    <source>
        <strain evidence="9">FatNI3</strain>
    </source>
</reference>
<evidence type="ECO:0000313" key="9">
    <source>
        <dbReference type="EMBL" id="QUI21654.1"/>
    </source>
</evidence>
<organism evidence="9 10">
    <name type="scientific">Vallitalea pronyensis</name>
    <dbReference type="NCBI Taxonomy" id="1348613"/>
    <lineage>
        <taxon>Bacteria</taxon>
        <taxon>Bacillati</taxon>
        <taxon>Bacillota</taxon>
        <taxon>Clostridia</taxon>
        <taxon>Lachnospirales</taxon>
        <taxon>Vallitaleaceae</taxon>
        <taxon>Vallitalea</taxon>
    </lineage>
</organism>
<dbReference type="Pfam" id="PF05893">
    <property type="entry name" value="LuxC"/>
    <property type="match status" value="1"/>
</dbReference>
<dbReference type="UniPathway" id="UPA00569"/>
<evidence type="ECO:0000256" key="8">
    <source>
        <dbReference type="ARBA" id="ARBA00049412"/>
    </source>
</evidence>
<keyword evidence="6" id="KW-0560">Oxidoreductase</keyword>
<keyword evidence="5" id="KW-0521">NADP</keyword>
<dbReference type="RefSeq" id="WP_212697124.1">
    <property type="nucleotide sequence ID" value="NZ_CP058649.1"/>
</dbReference>
<evidence type="ECO:0000256" key="1">
    <source>
        <dbReference type="ARBA" id="ARBA00003277"/>
    </source>
</evidence>
<dbReference type="Gene3D" id="3.40.605.10">
    <property type="entry name" value="Aldehyde Dehydrogenase, Chain A, domain 1"/>
    <property type="match status" value="1"/>
</dbReference>
<evidence type="ECO:0000256" key="5">
    <source>
        <dbReference type="ARBA" id="ARBA00022857"/>
    </source>
</evidence>
<evidence type="ECO:0000313" key="10">
    <source>
        <dbReference type="Proteomes" id="UP000683246"/>
    </source>
</evidence>
<proteinExistence type="inferred from homology"/>
<dbReference type="EC" id="1.2.1.50" evidence="4"/>
<accession>A0A8J8MHE6</accession>
<dbReference type="GO" id="GO:0050062">
    <property type="term" value="F:long-chain-fatty-acyl-CoA reductase activity"/>
    <property type="evidence" value="ECO:0007669"/>
    <property type="project" value="UniProtKB-EC"/>
</dbReference>
<gene>
    <name evidence="9" type="ORF">HZI73_04810</name>
</gene>
<name>A0A8J8MHE6_9FIRM</name>
<protein>
    <recommendedName>
        <fullName evidence="4">long-chain-fatty-acyl-CoA reductase</fullName>
        <ecNumber evidence="4">1.2.1.50</ecNumber>
    </recommendedName>
</protein>
<comment type="pathway">
    <text evidence="2">Lipid metabolism; fatty acid reduction for biolumincescence.</text>
</comment>
<dbReference type="InterPro" id="IPR016162">
    <property type="entry name" value="Ald_DH_N"/>
</dbReference>
<comment type="catalytic activity">
    <reaction evidence="8">
        <text>a long-chain fatty aldehyde + NADP(+) + CoA = a long-chain fatty acyl-CoA + NADPH + H(+)</text>
        <dbReference type="Rhea" id="RHEA:15437"/>
        <dbReference type="ChEBI" id="CHEBI:15378"/>
        <dbReference type="ChEBI" id="CHEBI:17176"/>
        <dbReference type="ChEBI" id="CHEBI:57287"/>
        <dbReference type="ChEBI" id="CHEBI:57783"/>
        <dbReference type="ChEBI" id="CHEBI:58349"/>
        <dbReference type="ChEBI" id="CHEBI:83139"/>
        <dbReference type="EC" id="1.2.1.50"/>
    </reaction>
</comment>
<dbReference type="Proteomes" id="UP000683246">
    <property type="component" value="Chromosome"/>
</dbReference>
<dbReference type="AlphaFoldDB" id="A0A8J8MHE6"/>